<organism evidence="1 2">
    <name type="scientific">Aristolochia fimbriata</name>
    <name type="common">White veined hardy Dutchman's pipe vine</name>
    <dbReference type="NCBI Taxonomy" id="158543"/>
    <lineage>
        <taxon>Eukaryota</taxon>
        <taxon>Viridiplantae</taxon>
        <taxon>Streptophyta</taxon>
        <taxon>Embryophyta</taxon>
        <taxon>Tracheophyta</taxon>
        <taxon>Spermatophyta</taxon>
        <taxon>Magnoliopsida</taxon>
        <taxon>Magnoliidae</taxon>
        <taxon>Piperales</taxon>
        <taxon>Aristolochiaceae</taxon>
        <taxon>Aristolochia</taxon>
    </lineage>
</organism>
<dbReference type="AlphaFoldDB" id="A0AAV7DW36"/>
<dbReference type="PANTHER" id="PTHR23336:SF11">
    <property type="entry name" value="OS06G0622000 PROTEIN"/>
    <property type="match status" value="1"/>
</dbReference>
<dbReference type="InterPro" id="IPR045261">
    <property type="entry name" value="MORC_ATPase"/>
</dbReference>
<dbReference type="Proteomes" id="UP000825729">
    <property type="component" value="Unassembled WGS sequence"/>
</dbReference>
<dbReference type="EMBL" id="JAINDJ010000008">
    <property type="protein sequence ID" value="KAG9440734.1"/>
    <property type="molecule type" value="Genomic_DNA"/>
</dbReference>
<evidence type="ECO:0000313" key="1">
    <source>
        <dbReference type="EMBL" id="KAG9440734.1"/>
    </source>
</evidence>
<sequence length="319" mass="36136">MQWLKDQVFHLTQHITSQGATSQGLCNDDSEDDSDLSHRFLNERHVSCVHTQILETGNLRYGAIDALLYYKGLLCTGHPDGSIRVWDIKGQIAKYAWEVKAHKKQITCVALFEPGDNLLTGSSDKNKVNLLGVILLQMQRYGHHVIHNGGTSLDFLEWIAEMCIYTLKRALSFSLNFRKFFSMMDQINEVKGTQHGTDTHLTKDILFKKNYMRTDPSYLVTLSHTHSGWIFGAIAELVDNSRDAKALSDIVRMLSFGHKQPDECNRDYIGRFGIGFKSGAMRLGQDALILTQNDNSRSVALLSQSYNKRKDKCLFDIDG</sequence>
<dbReference type="GO" id="GO:0005634">
    <property type="term" value="C:nucleus"/>
    <property type="evidence" value="ECO:0007669"/>
    <property type="project" value="TreeGrafter"/>
</dbReference>
<dbReference type="SUPFAM" id="SSF50978">
    <property type="entry name" value="WD40 repeat-like"/>
    <property type="match status" value="1"/>
</dbReference>
<evidence type="ECO:0000313" key="2">
    <source>
        <dbReference type="Proteomes" id="UP000825729"/>
    </source>
</evidence>
<protein>
    <submittedName>
        <fullName evidence="1">Uncharacterized protein</fullName>
    </submittedName>
</protein>
<name>A0AAV7DW36_ARIFI</name>
<gene>
    <name evidence="1" type="ORF">H6P81_020899</name>
</gene>
<dbReference type="InterPro" id="IPR015943">
    <property type="entry name" value="WD40/YVTN_repeat-like_dom_sf"/>
</dbReference>
<dbReference type="Pfam" id="PF00400">
    <property type="entry name" value="WD40"/>
    <property type="match status" value="1"/>
</dbReference>
<proteinExistence type="predicted"/>
<dbReference type="InterPro" id="IPR036322">
    <property type="entry name" value="WD40_repeat_dom_sf"/>
</dbReference>
<dbReference type="InterPro" id="IPR001680">
    <property type="entry name" value="WD40_rpt"/>
</dbReference>
<dbReference type="PANTHER" id="PTHR23336">
    <property type="entry name" value="ZINC FINGER CW-TYPE COILED-COIL DOMAIN PROTEIN 3"/>
    <property type="match status" value="1"/>
</dbReference>
<keyword evidence="2" id="KW-1185">Reference proteome</keyword>
<accession>A0AAV7DW36</accession>
<comment type="caution">
    <text evidence="1">The sequence shown here is derived from an EMBL/GenBank/DDBJ whole genome shotgun (WGS) entry which is preliminary data.</text>
</comment>
<dbReference type="GO" id="GO:0016887">
    <property type="term" value="F:ATP hydrolysis activity"/>
    <property type="evidence" value="ECO:0007669"/>
    <property type="project" value="InterPro"/>
</dbReference>
<reference evidence="1 2" key="1">
    <citation type="submission" date="2021-07" db="EMBL/GenBank/DDBJ databases">
        <title>The Aristolochia fimbriata genome: insights into angiosperm evolution, floral development and chemical biosynthesis.</title>
        <authorList>
            <person name="Jiao Y."/>
        </authorList>
    </citation>
    <scope>NUCLEOTIDE SEQUENCE [LARGE SCALE GENOMIC DNA]</scope>
    <source>
        <strain evidence="1">IBCAS-2021</strain>
        <tissue evidence="1">Leaf</tissue>
    </source>
</reference>
<dbReference type="Gene3D" id="2.130.10.10">
    <property type="entry name" value="YVTN repeat-like/Quinoprotein amine dehydrogenase"/>
    <property type="match status" value="1"/>
</dbReference>
<dbReference type="InterPro" id="IPR036890">
    <property type="entry name" value="HATPase_C_sf"/>
</dbReference>
<dbReference type="SUPFAM" id="SSF55874">
    <property type="entry name" value="ATPase domain of HSP90 chaperone/DNA topoisomerase II/histidine kinase"/>
    <property type="match status" value="1"/>
</dbReference>